<dbReference type="OrthoDB" id="9794780at2"/>
<dbReference type="InterPro" id="IPR036163">
    <property type="entry name" value="HMA_dom_sf"/>
</dbReference>
<dbReference type="KEGG" id="dat:HRM2_41290"/>
<dbReference type="Pfam" id="PF19991">
    <property type="entry name" value="HMA_2"/>
    <property type="match status" value="1"/>
</dbReference>
<dbReference type="SUPFAM" id="SSF55008">
    <property type="entry name" value="HMA, heavy metal-associated domain"/>
    <property type="match status" value="1"/>
</dbReference>
<reference evidence="1 2" key="1">
    <citation type="journal article" date="2009" name="Environ. Microbiol.">
        <title>Genome sequence of Desulfobacterium autotrophicum HRM2, a marine sulfate reducer oxidizing organic carbon completely to carbon dioxide.</title>
        <authorList>
            <person name="Strittmatter A.W."/>
            <person name="Liesegang H."/>
            <person name="Rabus R."/>
            <person name="Decker I."/>
            <person name="Amann J."/>
            <person name="Andres S."/>
            <person name="Henne A."/>
            <person name="Fricke W.F."/>
            <person name="Martinez-Arias R."/>
            <person name="Bartels D."/>
            <person name="Goesmann A."/>
            <person name="Krause L."/>
            <person name="Puehler A."/>
            <person name="Klenk H.P."/>
            <person name="Richter M."/>
            <person name="Schuler M."/>
            <person name="Gloeckner F.O."/>
            <person name="Meyerdierks A."/>
            <person name="Gottschalk G."/>
            <person name="Amann R."/>
        </authorList>
    </citation>
    <scope>NUCLEOTIDE SEQUENCE [LARGE SCALE GENOMIC DNA]</scope>
    <source>
        <strain evidence="2">ATCC 43914 / DSM 3382 / HRM2</strain>
    </source>
</reference>
<dbReference type="EC" id="3.6.3.-" evidence="1"/>
<organism evidence="1 2">
    <name type="scientific">Desulforapulum autotrophicum (strain ATCC 43914 / DSM 3382 / VKM B-1955 / HRM2)</name>
    <name type="common">Desulfobacterium autotrophicum</name>
    <dbReference type="NCBI Taxonomy" id="177437"/>
    <lineage>
        <taxon>Bacteria</taxon>
        <taxon>Pseudomonadati</taxon>
        <taxon>Thermodesulfobacteriota</taxon>
        <taxon>Desulfobacteria</taxon>
        <taxon>Desulfobacterales</taxon>
        <taxon>Desulfobacteraceae</taxon>
        <taxon>Desulforapulum</taxon>
    </lineage>
</organism>
<evidence type="ECO:0000313" key="2">
    <source>
        <dbReference type="Proteomes" id="UP000000442"/>
    </source>
</evidence>
<dbReference type="EMBL" id="CP001087">
    <property type="protein sequence ID" value="ACN17186.1"/>
    <property type="molecule type" value="Genomic_DNA"/>
</dbReference>
<protein>
    <submittedName>
        <fullName evidence="1">Cation-transporting p-type ATPase C</fullName>
        <ecNumber evidence="1">3.6.3.-</ecNumber>
    </submittedName>
</protein>
<name>C0QCV4_DESAH</name>
<dbReference type="STRING" id="177437.HRM2_41290"/>
<keyword evidence="1" id="KW-0378">Hydrolase</keyword>
<keyword evidence="2" id="KW-1185">Reference proteome</keyword>
<dbReference type="eggNOG" id="ENOG5033K7A">
    <property type="taxonomic scope" value="Bacteria"/>
</dbReference>
<dbReference type="Proteomes" id="UP000000442">
    <property type="component" value="Chromosome"/>
</dbReference>
<dbReference type="GO" id="GO:0016787">
    <property type="term" value="F:hydrolase activity"/>
    <property type="evidence" value="ECO:0007669"/>
    <property type="project" value="UniProtKB-KW"/>
</dbReference>
<dbReference type="AlphaFoldDB" id="C0QCV4"/>
<dbReference type="RefSeq" id="WP_015905919.1">
    <property type="nucleotide sequence ID" value="NC_012108.1"/>
</dbReference>
<dbReference type="HOGENOM" id="CLU_157923_0_0_7"/>
<gene>
    <name evidence="1" type="ordered locus">HRM2_41290</name>
</gene>
<sequence length="121" mass="13462">MYFIHDIPGRLRVKIEYLKNHPERLKEVRQLLIANGVHKVKSNALTGSTVVEYDPALITSAHLLDILNANGYTIDARLVAENQKKRINNEKVAMKITKTAASWLAGQVLEANGFSLIAALI</sequence>
<evidence type="ECO:0000313" key="1">
    <source>
        <dbReference type="EMBL" id="ACN17186.1"/>
    </source>
</evidence>
<proteinExistence type="predicted"/>
<dbReference type="GO" id="GO:0046872">
    <property type="term" value="F:metal ion binding"/>
    <property type="evidence" value="ECO:0007669"/>
    <property type="project" value="InterPro"/>
</dbReference>
<accession>C0QCV4</accession>